<evidence type="ECO:0000313" key="4">
    <source>
        <dbReference type="Proteomes" id="UP000235388"/>
    </source>
</evidence>
<gene>
    <name evidence="3" type="ORF">PCANC_16928</name>
</gene>
<sequence>MLLVSFIIIIAAPSVNAEFTPSTGLSNQCESSIKLFENTAAHQKEAEARKHDTYSLSYLNSQREHPSSVIHRPVLLKESPQVHEGSGTKSPMEHPLSYWASLAFSVGENNVLADDGYNFRLDDLIQSDKDNNMD</sequence>
<name>A0A2N5V5N5_9BASI</name>
<keyword evidence="2" id="KW-0732">Signal</keyword>
<dbReference type="Proteomes" id="UP000235388">
    <property type="component" value="Unassembled WGS sequence"/>
</dbReference>
<dbReference type="EMBL" id="PGCJ01000129">
    <property type="protein sequence ID" value="PLW45307.1"/>
    <property type="molecule type" value="Genomic_DNA"/>
</dbReference>
<evidence type="ECO:0000313" key="3">
    <source>
        <dbReference type="EMBL" id="PLW45307.1"/>
    </source>
</evidence>
<comment type="caution">
    <text evidence="3">The sequence shown here is derived from an EMBL/GenBank/DDBJ whole genome shotgun (WGS) entry which is preliminary data.</text>
</comment>
<proteinExistence type="predicted"/>
<feature type="region of interest" description="Disordered" evidence="1">
    <location>
        <begin position="64"/>
        <end position="91"/>
    </location>
</feature>
<evidence type="ECO:0000256" key="2">
    <source>
        <dbReference type="SAM" id="SignalP"/>
    </source>
</evidence>
<organism evidence="3 4">
    <name type="scientific">Puccinia coronata f. sp. avenae</name>
    <dbReference type="NCBI Taxonomy" id="200324"/>
    <lineage>
        <taxon>Eukaryota</taxon>
        <taxon>Fungi</taxon>
        <taxon>Dikarya</taxon>
        <taxon>Basidiomycota</taxon>
        <taxon>Pucciniomycotina</taxon>
        <taxon>Pucciniomycetes</taxon>
        <taxon>Pucciniales</taxon>
        <taxon>Pucciniaceae</taxon>
        <taxon>Puccinia</taxon>
    </lineage>
</organism>
<reference evidence="3 4" key="1">
    <citation type="submission" date="2017-11" db="EMBL/GenBank/DDBJ databases">
        <title>De novo assembly and phasing of dikaryotic genomes from two isolates of Puccinia coronata f. sp. avenae, the causal agent of oat crown rust.</title>
        <authorList>
            <person name="Miller M.E."/>
            <person name="Zhang Y."/>
            <person name="Omidvar V."/>
            <person name="Sperschneider J."/>
            <person name="Schwessinger B."/>
            <person name="Raley C."/>
            <person name="Palmer J.M."/>
            <person name="Garnica D."/>
            <person name="Upadhyaya N."/>
            <person name="Rathjen J."/>
            <person name="Taylor J.M."/>
            <person name="Park R.F."/>
            <person name="Dodds P.N."/>
            <person name="Hirsch C.D."/>
            <person name="Kianian S.F."/>
            <person name="Figueroa M."/>
        </authorList>
    </citation>
    <scope>NUCLEOTIDE SEQUENCE [LARGE SCALE GENOMIC DNA]</scope>
    <source>
        <strain evidence="3">12NC29</strain>
    </source>
</reference>
<evidence type="ECO:0000256" key="1">
    <source>
        <dbReference type="SAM" id="MobiDB-lite"/>
    </source>
</evidence>
<feature type="chain" id="PRO_5014963450" evidence="2">
    <location>
        <begin position="18"/>
        <end position="134"/>
    </location>
</feature>
<protein>
    <submittedName>
        <fullName evidence="3">Uncharacterized protein</fullName>
    </submittedName>
</protein>
<feature type="signal peptide" evidence="2">
    <location>
        <begin position="1"/>
        <end position="17"/>
    </location>
</feature>
<accession>A0A2N5V5N5</accession>
<dbReference type="AlphaFoldDB" id="A0A2N5V5N5"/>
<keyword evidence="4" id="KW-1185">Reference proteome</keyword>